<dbReference type="EMBL" id="JANBPY010000405">
    <property type="protein sequence ID" value="KAJ1967039.1"/>
    <property type="molecule type" value="Genomic_DNA"/>
</dbReference>
<dbReference type="GO" id="GO:0051082">
    <property type="term" value="F:unfolded protein binding"/>
    <property type="evidence" value="ECO:0007669"/>
    <property type="project" value="TreeGrafter"/>
</dbReference>
<dbReference type="PANTHER" id="PTHR11226:SF0">
    <property type="entry name" value="UDP-GLUCOSE:GLYCOPROTEIN GLUCOSYLTRANSFERASE"/>
    <property type="match status" value="1"/>
</dbReference>
<evidence type="ECO:0000256" key="4">
    <source>
        <dbReference type="ARBA" id="ARBA00006351"/>
    </source>
</evidence>
<keyword evidence="6" id="KW-0808">Transferase</keyword>
<dbReference type="Pfam" id="PF08292">
    <property type="entry name" value="RNA_pol_Rbc25"/>
    <property type="match status" value="1"/>
</dbReference>
<dbReference type="Pfam" id="PF18403">
    <property type="entry name" value="Thioredoxin_15"/>
    <property type="match status" value="1"/>
</dbReference>
<evidence type="ECO:0000259" key="18">
    <source>
        <dbReference type="Pfam" id="PF18403"/>
    </source>
</evidence>
<dbReference type="Pfam" id="PF18400">
    <property type="entry name" value="Thioredoxin_12"/>
    <property type="match status" value="1"/>
</dbReference>
<keyword evidence="8" id="KW-0256">Endoplasmic reticulum</keyword>
<name>A0A9W8E474_9FUNG</name>
<feature type="region of interest" description="Disordered" evidence="12">
    <location>
        <begin position="1869"/>
        <end position="1904"/>
    </location>
</feature>
<evidence type="ECO:0000259" key="19">
    <source>
        <dbReference type="Pfam" id="PF18404"/>
    </source>
</evidence>
<dbReference type="CDD" id="cd06432">
    <property type="entry name" value="GT8_HUGT1_C_like"/>
    <property type="match status" value="1"/>
</dbReference>
<feature type="compositionally biased region" description="Polar residues" evidence="12">
    <location>
        <begin position="1870"/>
        <end position="1884"/>
    </location>
</feature>
<dbReference type="GO" id="GO:0003980">
    <property type="term" value="F:UDP-glucose:glycoprotein glucosyltransferase activity"/>
    <property type="evidence" value="ECO:0007669"/>
    <property type="project" value="InterPro"/>
</dbReference>
<evidence type="ECO:0000313" key="20">
    <source>
        <dbReference type="EMBL" id="KAJ1967039.1"/>
    </source>
</evidence>
<feature type="compositionally biased region" description="Basic and acidic residues" evidence="12">
    <location>
        <begin position="1888"/>
        <end position="1904"/>
    </location>
</feature>
<evidence type="ECO:0000256" key="11">
    <source>
        <dbReference type="ARBA" id="ARBA00023242"/>
    </source>
</evidence>
<gene>
    <name evidence="20" type="primary">KRE5</name>
    <name evidence="20" type="ORF">IWQ62_002099</name>
</gene>
<evidence type="ECO:0000256" key="2">
    <source>
        <dbReference type="ARBA" id="ARBA00004319"/>
    </source>
</evidence>
<dbReference type="InterPro" id="IPR009448">
    <property type="entry name" value="UDP-g_GGtrans"/>
</dbReference>
<dbReference type="CDD" id="cd04330">
    <property type="entry name" value="RNAP_III_Rpc25_N"/>
    <property type="match status" value="1"/>
</dbReference>
<dbReference type="GO" id="GO:0006351">
    <property type="term" value="P:DNA-templated transcription"/>
    <property type="evidence" value="ECO:0007669"/>
    <property type="project" value="InterPro"/>
</dbReference>
<dbReference type="GO" id="GO:0036503">
    <property type="term" value="P:ERAD pathway"/>
    <property type="evidence" value="ECO:0007669"/>
    <property type="project" value="TreeGrafter"/>
</dbReference>
<dbReference type="Gene3D" id="3.90.550.10">
    <property type="entry name" value="Spore Coat Polysaccharide Biosynthesis Protein SpsA, Chain A"/>
    <property type="match status" value="1"/>
</dbReference>
<evidence type="ECO:0000259" key="13">
    <source>
        <dbReference type="Pfam" id="PF03876"/>
    </source>
</evidence>
<evidence type="ECO:0000259" key="16">
    <source>
        <dbReference type="Pfam" id="PF18401"/>
    </source>
</evidence>
<dbReference type="InterPro" id="IPR013238">
    <property type="entry name" value="RNA_pol_III_Rbc25"/>
</dbReference>
<dbReference type="InterPro" id="IPR040497">
    <property type="entry name" value="Glyco_transf_24"/>
</dbReference>
<dbReference type="InterPro" id="IPR005576">
    <property type="entry name" value="Rpb7-like_N"/>
</dbReference>
<reference evidence="20" key="1">
    <citation type="submission" date="2022-07" db="EMBL/GenBank/DDBJ databases">
        <title>Phylogenomic reconstructions and comparative analyses of Kickxellomycotina fungi.</title>
        <authorList>
            <person name="Reynolds N.K."/>
            <person name="Stajich J.E."/>
            <person name="Barry K."/>
            <person name="Grigoriev I.V."/>
            <person name="Crous P."/>
            <person name="Smith M.E."/>
        </authorList>
    </citation>
    <scope>NUCLEOTIDE SEQUENCE</scope>
    <source>
        <strain evidence="20">RSA 1196</strain>
    </source>
</reference>
<dbReference type="InterPro" id="IPR040693">
    <property type="entry name" value="UGGT_TRXL_1"/>
</dbReference>
<dbReference type="PANTHER" id="PTHR11226">
    <property type="entry name" value="UDP-GLUCOSE GLYCOPROTEIN:GLUCOSYLTRANSFERASE"/>
    <property type="match status" value="1"/>
</dbReference>
<feature type="region of interest" description="Disordered" evidence="12">
    <location>
        <begin position="1543"/>
        <end position="1567"/>
    </location>
</feature>
<feature type="domain" description="UGGT thioredoxin-like" evidence="17">
    <location>
        <begin position="675"/>
        <end position="946"/>
    </location>
</feature>
<dbReference type="Pfam" id="PF06427">
    <property type="entry name" value="UDP-g_GGTase"/>
    <property type="match status" value="1"/>
</dbReference>
<dbReference type="Proteomes" id="UP001150925">
    <property type="component" value="Unassembled WGS sequence"/>
</dbReference>
<feature type="domain" description="RNA polymerase Rpb7-like N-terminal" evidence="13">
    <location>
        <begin position="8"/>
        <end position="61"/>
    </location>
</feature>
<keyword evidence="10" id="KW-0325">Glycoprotein</keyword>
<dbReference type="Pfam" id="PF18404">
    <property type="entry name" value="Glyco_transf_24"/>
    <property type="match status" value="1"/>
</dbReference>
<evidence type="ECO:0000256" key="5">
    <source>
        <dbReference type="ARBA" id="ARBA00022478"/>
    </source>
</evidence>
<accession>A0A9W8E474</accession>
<organism evidence="20 21">
    <name type="scientific">Dispira parvispora</name>
    <dbReference type="NCBI Taxonomy" id="1520584"/>
    <lineage>
        <taxon>Eukaryota</taxon>
        <taxon>Fungi</taxon>
        <taxon>Fungi incertae sedis</taxon>
        <taxon>Zoopagomycota</taxon>
        <taxon>Kickxellomycotina</taxon>
        <taxon>Dimargaritomycetes</taxon>
        <taxon>Dimargaritales</taxon>
        <taxon>Dimargaritaceae</taxon>
        <taxon>Dispira</taxon>
    </lineage>
</organism>
<evidence type="ECO:0000256" key="12">
    <source>
        <dbReference type="SAM" id="MobiDB-lite"/>
    </source>
</evidence>
<dbReference type="InterPro" id="IPR012340">
    <property type="entry name" value="NA-bd_OB-fold"/>
</dbReference>
<comment type="cofactor">
    <cofactor evidence="1">
        <name>Ca(2+)</name>
        <dbReference type="ChEBI" id="CHEBI:29108"/>
    </cofactor>
</comment>
<dbReference type="InterPro" id="IPR040692">
    <property type="entry name" value="UGGT_TRXL_3"/>
</dbReference>
<dbReference type="SUPFAM" id="SSF50249">
    <property type="entry name" value="Nucleic acid-binding proteins"/>
    <property type="match status" value="1"/>
</dbReference>
<evidence type="ECO:0000256" key="8">
    <source>
        <dbReference type="ARBA" id="ARBA00022824"/>
    </source>
</evidence>
<evidence type="ECO:0000259" key="14">
    <source>
        <dbReference type="Pfam" id="PF08292"/>
    </source>
</evidence>
<comment type="caution">
    <text evidence="20">The sequence shown here is derived from an EMBL/GenBank/DDBJ whole genome shotgun (WGS) entry which is preliminary data.</text>
</comment>
<evidence type="ECO:0000256" key="3">
    <source>
        <dbReference type="ARBA" id="ARBA00004922"/>
    </source>
</evidence>
<dbReference type="GO" id="GO:0000428">
    <property type="term" value="C:DNA-directed RNA polymerase complex"/>
    <property type="evidence" value="ECO:0007669"/>
    <property type="project" value="UniProtKB-KW"/>
</dbReference>
<evidence type="ECO:0000256" key="10">
    <source>
        <dbReference type="ARBA" id="ARBA00023180"/>
    </source>
</evidence>
<keyword evidence="11" id="KW-0539">Nucleus</keyword>
<comment type="pathway">
    <text evidence="3">Protein modification; protein glycosylation.</text>
</comment>
<feature type="domain" description="UGGT thioredoxin-like" evidence="15">
    <location>
        <begin position="233"/>
        <end position="435"/>
    </location>
</feature>
<evidence type="ECO:0000259" key="17">
    <source>
        <dbReference type="Pfam" id="PF18402"/>
    </source>
</evidence>
<comment type="subcellular location">
    <subcellularLocation>
        <location evidence="2">Endoplasmic reticulum lumen</location>
    </subcellularLocation>
</comment>
<evidence type="ECO:0000313" key="21">
    <source>
        <dbReference type="Proteomes" id="UP001150925"/>
    </source>
</evidence>
<feature type="domain" description="Glucosyltransferase 24 catalytic" evidence="19">
    <location>
        <begin position="1604"/>
        <end position="1870"/>
    </location>
</feature>
<proteinExistence type="inferred from homology"/>
<dbReference type="Gene3D" id="2.40.50.140">
    <property type="entry name" value="Nucleic acid-binding proteins"/>
    <property type="match status" value="1"/>
</dbReference>
<sequence length="1904" mass="215135">MFVLATFSDTVKVDPSQFRKDPLVAIREEINRKYANRIVQDVGLCIAVYDLLEVDDGLIYHSVGSLNYDTQFRLVVFRPYTGEVLLGKVRSCTEKGLKISLDFFDDIWVPPALLPPQSQFDQTEQVWVWKYDGNSLYMDPGEKIRVRVIAESFVEAAPETPKKEPADVTPVTLPLSKEQSDLQTPSPTYSLTFHLGSVWGWGVLLWTTNWSPILATDGASPPIKTTLEAGFPAPPLVLEMAEYLASESQAAYYPFLTHFTQPQWRQKTPRSLYEAALEFVRKEHLLDTDADVALMKWALTLHVAAPAVEAYYQYYRDTVVSDMAQTDPEFDNECSVWVLYQNKQFCTRAALQQALPKPSGEAVDTITIPVTPKRLPFDHVYPPREDATTLTEPHGSVFILYGDVAHETFYDWHTFLIKTVDQLSATYIFRPRPAVTDSVTDPLVLSGYGVTLRLKNTDYLVVDDRQVANDQAAGETGATADTSLPTGEYLPTLEEESATIQSLTAEEIAPLGLRAAQYLVNVTKEAHPEHSPLTLLSRLSQNFPKLSHILSDRHHSTDVVNEAKKILRSGVKQGLWLNGQAMPHSAIKSLDPFKVLEILQRESRLVRSLRALDISPLKIHQLLLSSALHPPSDPQKNMFMQMGHRDSSDTQTINPLVAQRVDPYAAALEEAVPVYDLRDSQLNYPVLVWWNDLEKDSVYSQWPTLDILYRAVYSRGMVRIRKNLCSAVFFLDLTTLQGLEILVEDVAVNVYREVPLRFGIIPMVPDPWSGDTSSEAETIARLFFYLTEAYPKWTVGKYFLKVMEEKRQDSDTPLVDIARRQFESFVQKDPPKPVNVHKGSDTVFKVTFDQVIASGTKYDDYFPEIWQLQQRFGLIPGEPGATGAVFINGKYSDLSEGYRTRIMEVYQEDKVRLAYQFFEGGIAEDTDLYEHLLTQPGVLSERTSLVFPTGAQPVVVHNVMAGSSAHPNQWADNLMYFYPWVTNSQVVDKDAPARAVLPWVSLWLVGDLRDRTTRRTLYQMFRMMNTDPVVRVGWIPNPNYAESWSQSVPTAEDAAYLAVLHNAARLSTEQLTWTRFNTTADLGVSDRKQVEKMAEVIQDQFYALVEFFLEHPTLGKDDIQSELTTYLKEAGLTPLENEAMYVQVYEWFHAEISMKDQIAVAQRLTQSAQGVLQLDDTATKVVVHGRVLPSITPTQQLSVDSGILLVSYELKERINPALNALTEIGRIGDPVSWDQYRQQANLVLKTGSALYSTVFGPGVNVEGSTGKQFERTAIDKVLPKGVLHLTAGKKVNAWFRWVAVLDPVSELAQKWSPLLEVLAQLPGTFIQVYLRPSLRLEELPLTQFYRYVLSAEPQFDSETDSVQSPAAVFRDLPLEPLMTLAIDAPSAWMVTPVASQQDLDNIRLATLVSQGLGSTGSHLSGMEAIFQLKHIMIEGHCQDLTTGYPPRGLQLVLGTPTNSSLTDTIIMANYGYFQFQANPGVWNLQLRHGRSDRLFTLESSGNRGWHGEALRDIRSEVLITSFQGVTIYPRVRRRPGYERENLLAPEAEGGSQGSTTATPAATTDPADKSPWGAWLGSAKDKLVDLGHQFWGTSHSSVVHTNKTINVFSVASGHLYERFLAIMIVSVLRHTQNPVKFWFIENFLSPTFKQFLPVLAQHYGFDYQLVTYQWPYWLRTQQEKQRTIWGYKILFLDVLFPLDVDRVIFVDADQMIRADLAELLHLDLQGAPYGYVPFCDNRPEMDGFRFWKSGWWADHLAGKPYHISALYVVDLARFRYVAAGDRLRQHYQVLSQDPNSLANLDQDLPNNMQHEVPIYSLPQDWLWCETWCSDASLKKAKSIDLCNNPLTGEPKLKRAKRLLPEWESYDEEIQALQSPKLSSDSSPDTESAVEYKESDTVTSTAHDEL</sequence>
<keyword evidence="7" id="KW-0732">Signal</keyword>
<dbReference type="InterPro" id="IPR036898">
    <property type="entry name" value="RNA_pol_Rpb7-like_N_sf"/>
</dbReference>
<comment type="similarity">
    <text evidence="4">Belongs to the glycosyltransferase 8 family.</text>
</comment>
<protein>
    <submittedName>
        <fullName evidence="20">Killer toxin resistant protein</fullName>
    </submittedName>
</protein>
<keyword evidence="21" id="KW-1185">Reference proteome</keyword>
<feature type="domain" description="UDP-glucose:glycoprotein glucosyltransferase thioredoxin-like" evidence="18">
    <location>
        <begin position="996"/>
        <end position="1225"/>
    </location>
</feature>
<dbReference type="Pfam" id="PF03876">
    <property type="entry name" value="SHS2_Rpb7-N"/>
    <property type="match status" value="1"/>
</dbReference>
<dbReference type="Pfam" id="PF18401">
    <property type="entry name" value="Thioredoxin_13"/>
    <property type="match status" value="1"/>
</dbReference>
<dbReference type="InterPro" id="IPR040694">
    <property type="entry name" value="UGGT_TRXL_2"/>
</dbReference>
<dbReference type="InterPro" id="IPR040525">
    <property type="entry name" value="UGGT_TRXL_4"/>
</dbReference>
<evidence type="ECO:0000256" key="6">
    <source>
        <dbReference type="ARBA" id="ARBA00022679"/>
    </source>
</evidence>
<dbReference type="Gene3D" id="3.30.1490.120">
    <property type="entry name" value="RNA polymerase Rpb7-like, N-terminal domain"/>
    <property type="match status" value="1"/>
</dbReference>
<dbReference type="GO" id="GO:0005788">
    <property type="term" value="C:endoplasmic reticulum lumen"/>
    <property type="evidence" value="ECO:0007669"/>
    <property type="project" value="UniProtKB-SubCell"/>
</dbReference>
<evidence type="ECO:0000256" key="7">
    <source>
        <dbReference type="ARBA" id="ARBA00022729"/>
    </source>
</evidence>
<dbReference type="InterPro" id="IPR029044">
    <property type="entry name" value="Nucleotide-diphossugar_trans"/>
</dbReference>
<keyword evidence="9" id="KW-0804">Transcription</keyword>
<evidence type="ECO:0000259" key="15">
    <source>
        <dbReference type="Pfam" id="PF18400"/>
    </source>
</evidence>
<evidence type="ECO:0000256" key="9">
    <source>
        <dbReference type="ARBA" id="ARBA00023163"/>
    </source>
</evidence>
<feature type="domain" description="UGGT thioredoxin-like" evidence="16">
    <location>
        <begin position="496"/>
        <end position="631"/>
    </location>
</feature>
<feature type="compositionally biased region" description="Low complexity" evidence="12">
    <location>
        <begin position="1555"/>
        <end position="1564"/>
    </location>
</feature>
<evidence type="ECO:0000256" key="1">
    <source>
        <dbReference type="ARBA" id="ARBA00001913"/>
    </source>
</evidence>
<dbReference type="OrthoDB" id="27683at2759"/>
<dbReference type="SUPFAM" id="SSF53448">
    <property type="entry name" value="Nucleotide-diphospho-sugar transferases"/>
    <property type="match status" value="1"/>
</dbReference>
<keyword evidence="5" id="KW-0240">DNA-directed RNA polymerase</keyword>
<dbReference type="Pfam" id="PF18402">
    <property type="entry name" value="Thioredoxin_14"/>
    <property type="match status" value="1"/>
</dbReference>
<dbReference type="SUPFAM" id="SSF88798">
    <property type="entry name" value="N-terminal, heterodimerisation domain of RBP7 (RpoE)"/>
    <property type="match status" value="1"/>
</dbReference>
<feature type="domain" description="RNA polymerase III subunit Rpc25" evidence="14">
    <location>
        <begin position="83"/>
        <end position="195"/>
    </location>
</feature>
<dbReference type="GO" id="GO:0018279">
    <property type="term" value="P:protein N-linked glycosylation via asparagine"/>
    <property type="evidence" value="ECO:0007669"/>
    <property type="project" value="TreeGrafter"/>
</dbReference>